<dbReference type="InterPro" id="IPR044053">
    <property type="entry name" value="AsaB-like"/>
</dbReference>
<dbReference type="STRING" id="149040.A0A194XR67"/>
<dbReference type="PANTHER" id="PTHR34598:SF3">
    <property type="entry name" value="OXIDOREDUCTASE AN1597"/>
    <property type="match status" value="1"/>
</dbReference>
<dbReference type="OrthoDB" id="412788at2759"/>
<name>A0A194XR67_MOLSC</name>
<organism evidence="2 3">
    <name type="scientific">Mollisia scopiformis</name>
    <name type="common">Conifer needle endophyte fungus</name>
    <name type="synonym">Phialocephala scopiformis</name>
    <dbReference type="NCBI Taxonomy" id="149040"/>
    <lineage>
        <taxon>Eukaryota</taxon>
        <taxon>Fungi</taxon>
        <taxon>Dikarya</taxon>
        <taxon>Ascomycota</taxon>
        <taxon>Pezizomycotina</taxon>
        <taxon>Leotiomycetes</taxon>
        <taxon>Helotiales</taxon>
        <taxon>Mollisiaceae</taxon>
        <taxon>Mollisia</taxon>
    </lineage>
</organism>
<evidence type="ECO:0000256" key="1">
    <source>
        <dbReference type="ARBA" id="ARBA00023604"/>
    </source>
</evidence>
<protein>
    <submittedName>
        <fullName evidence="2">Uncharacterized protein</fullName>
    </submittedName>
</protein>
<dbReference type="RefSeq" id="XP_018076577.1">
    <property type="nucleotide sequence ID" value="XM_018206513.1"/>
</dbReference>
<dbReference type="GO" id="GO:0016491">
    <property type="term" value="F:oxidoreductase activity"/>
    <property type="evidence" value="ECO:0007669"/>
    <property type="project" value="InterPro"/>
</dbReference>
<comment type="similarity">
    <text evidence="1">Belongs to the asaB hydroxylase/desaturase family.</text>
</comment>
<dbReference type="EMBL" id="KQ947406">
    <property type="protein sequence ID" value="KUJ22222.1"/>
    <property type="molecule type" value="Genomic_DNA"/>
</dbReference>
<accession>A0A194XR67</accession>
<dbReference type="KEGG" id="psco:LY89DRAFT_290130"/>
<gene>
    <name evidence="2" type="ORF">LY89DRAFT_290130</name>
</gene>
<sequence>METSHPNTRAVQITHIARDVLYETEKPYAADFSAPEKTGNHIFEVKDILIKDARPNKDNFRLEKNGFCLLNSPILATFESLSYNESDVLAYYQQMEALVLERFPEYSKVVVLEHQLRKRDVGYPEAVENTYNQPARLVHHDFTTRGLVLRMKLSFPNKVNEYINKDMDFLNIWRVLSGPNNDWPLGICDYTYRP</sequence>
<dbReference type="Proteomes" id="UP000070700">
    <property type="component" value="Unassembled WGS sequence"/>
</dbReference>
<evidence type="ECO:0000313" key="2">
    <source>
        <dbReference type="EMBL" id="KUJ22222.1"/>
    </source>
</evidence>
<evidence type="ECO:0000313" key="3">
    <source>
        <dbReference type="Proteomes" id="UP000070700"/>
    </source>
</evidence>
<reference evidence="2 3" key="1">
    <citation type="submission" date="2015-10" db="EMBL/GenBank/DDBJ databases">
        <title>Full genome of DAOMC 229536 Phialocephala scopiformis, a fungal endophyte of spruce producing the potent anti-insectan compound rugulosin.</title>
        <authorList>
            <consortium name="DOE Joint Genome Institute"/>
            <person name="Walker A.K."/>
            <person name="Frasz S.L."/>
            <person name="Seifert K.A."/>
            <person name="Miller J.D."/>
            <person name="Mondo S.J."/>
            <person name="Labutti K."/>
            <person name="Lipzen A."/>
            <person name="Dockter R."/>
            <person name="Kennedy M."/>
            <person name="Grigoriev I.V."/>
            <person name="Spatafora J.W."/>
        </authorList>
    </citation>
    <scope>NUCLEOTIDE SEQUENCE [LARGE SCALE GENOMIC DNA]</scope>
    <source>
        <strain evidence="2 3">CBS 120377</strain>
    </source>
</reference>
<proteinExistence type="inferred from homology"/>
<dbReference type="InParanoid" id="A0A194XR67"/>
<dbReference type="GeneID" id="28816239"/>
<dbReference type="PANTHER" id="PTHR34598">
    <property type="entry name" value="BLL6449 PROTEIN"/>
    <property type="match status" value="1"/>
</dbReference>
<dbReference type="NCBIfam" id="NF041278">
    <property type="entry name" value="CmcJ_NvfI_EfuI"/>
    <property type="match status" value="1"/>
</dbReference>
<keyword evidence="3" id="KW-1185">Reference proteome</keyword>
<dbReference type="AlphaFoldDB" id="A0A194XR67"/>